<dbReference type="Pfam" id="PF01259">
    <property type="entry name" value="SAICAR_synt"/>
    <property type="match status" value="1"/>
</dbReference>
<accession>A0ABT1U3Y8</accession>
<dbReference type="NCBIfam" id="NF010568">
    <property type="entry name" value="PRK13961.1"/>
    <property type="match status" value="1"/>
</dbReference>
<gene>
    <name evidence="8" type="primary">purC</name>
    <name evidence="10" type="ORF">NP596_08520</name>
</gene>
<evidence type="ECO:0000256" key="3">
    <source>
        <dbReference type="ARBA" id="ARBA00022598"/>
    </source>
</evidence>
<evidence type="ECO:0000256" key="6">
    <source>
        <dbReference type="ARBA" id="ARBA00022840"/>
    </source>
</evidence>
<dbReference type="EMBL" id="JANIBK010000033">
    <property type="protein sequence ID" value="MCQ8128502.1"/>
    <property type="molecule type" value="Genomic_DNA"/>
</dbReference>
<evidence type="ECO:0000256" key="4">
    <source>
        <dbReference type="ARBA" id="ARBA00022741"/>
    </source>
</evidence>
<feature type="domain" description="SAICAR synthetase/ADE2 N-terminal" evidence="9">
    <location>
        <begin position="18"/>
        <end position="271"/>
    </location>
</feature>
<dbReference type="Gene3D" id="3.30.200.20">
    <property type="entry name" value="Phosphorylase Kinase, domain 1"/>
    <property type="match status" value="1"/>
</dbReference>
<dbReference type="Proteomes" id="UP001524586">
    <property type="component" value="Unassembled WGS sequence"/>
</dbReference>
<dbReference type="PANTHER" id="PTHR43700:SF1">
    <property type="entry name" value="PHOSPHORIBOSYLAMINOIMIDAZOLE-SUCCINOCARBOXAMIDE SYNTHASE"/>
    <property type="match status" value="1"/>
</dbReference>
<dbReference type="GO" id="GO:0004639">
    <property type="term" value="F:phosphoribosylaminoimidazolesuccinocarboxamide synthase activity"/>
    <property type="evidence" value="ECO:0007669"/>
    <property type="project" value="UniProtKB-EC"/>
</dbReference>
<evidence type="ECO:0000256" key="7">
    <source>
        <dbReference type="ARBA" id="ARBA00048475"/>
    </source>
</evidence>
<dbReference type="PANTHER" id="PTHR43700">
    <property type="entry name" value="PHOSPHORIBOSYLAMINOIMIDAZOLE-SUCCINOCARBOXAMIDE SYNTHASE"/>
    <property type="match status" value="1"/>
</dbReference>
<keyword evidence="3 8" id="KW-0436">Ligase</keyword>
<evidence type="ECO:0000256" key="8">
    <source>
        <dbReference type="HAMAP-Rule" id="MF_00137"/>
    </source>
</evidence>
<dbReference type="CDD" id="cd01414">
    <property type="entry name" value="SAICAR_synt_Sc"/>
    <property type="match status" value="1"/>
</dbReference>
<dbReference type="NCBIfam" id="TIGR00081">
    <property type="entry name" value="purC"/>
    <property type="match status" value="1"/>
</dbReference>
<comment type="catalytic activity">
    <reaction evidence="7 8">
        <text>5-amino-1-(5-phospho-D-ribosyl)imidazole-4-carboxylate + L-aspartate + ATP = (2S)-2-[5-amino-1-(5-phospho-beta-D-ribosyl)imidazole-4-carboxamido]succinate + ADP + phosphate + 2 H(+)</text>
        <dbReference type="Rhea" id="RHEA:22628"/>
        <dbReference type="ChEBI" id="CHEBI:15378"/>
        <dbReference type="ChEBI" id="CHEBI:29991"/>
        <dbReference type="ChEBI" id="CHEBI:30616"/>
        <dbReference type="ChEBI" id="CHEBI:43474"/>
        <dbReference type="ChEBI" id="CHEBI:58443"/>
        <dbReference type="ChEBI" id="CHEBI:77657"/>
        <dbReference type="ChEBI" id="CHEBI:456216"/>
        <dbReference type="EC" id="6.3.2.6"/>
    </reaction>
</comment>
<dbReference type="HAMAP" id="MF_00137">
    <property type="entry name" value="SAICAR_synth"/>
    <property type="match status" value="1"/>
</dbReference>
<evidence type="ECO:0000256" key="2">
    <source>
        <dbReference type="ARBA" id="ARBA00010190"/>
    </source>
</evidence>
<sequence>MNAPAALYESSLPHLKLLGRGKVRDMYEIDDKHLLIVTTDRMSAFDVIMSEAIPGKGQVLTQVSNFWFEKMRGIIPNHLADDLSLDQVVPDPALRQPLEGRAIVVKRLKPLPIEAIVRGYLIGSGWKDYLACGAVCGIELPAGLQQAQQLPEPIYTPSSKAEMGVHDENISFADTVALVGQELAEQVRDVSIKLYTTAAAYARERGIIIADTKFEFGLDNSGKLYLIDEALTPDSSRFWPVEQYQVGISPPSFDKQYLRDYLETLDWNKTAPGPRLPPLVVQKCAEKYQEAKQKLTGK</sequence>
<organism evidence="10 11">
    <name type="scientific">Methylomonas rivi</name>
    <dbReference type="NCBI Taxonomy" id="2952226"/>
    <lineage>
        <taxon>Bacteria</taxon>
        <taxon>Pseudomonadati</taxon>
        <taxon>Pseudomonadota</taxon>
        <taxon>Gammaproteobacteria</taxon>
        <taxon>Methylococcales</taxon>
        <taxon>Methylococcaceae</taxon>
        <taxon>Methylomonas</taxon>
    </lineage>
</organism>
<protein>
    <recommendedName>
        <fullName evidence="8">Phosphoribosylaminoimidazole-succinocarboxamide synthase</fullName>
        <ecNumber evidence="8">6.3.2.6</ecNumber>
    </recommendedName>
    <alternativeName>
        <fullName evidence="8">SAICAR synthetase</fullName>
    </alternativeName>
</protein>
<dbReference type="RefSeq" id="WP_256614891.1">
    <property type="nucleotide sequence ID" value="NZ_JANIBK010000033.1"/>
</dbReference>
<evidence type="ECO:0000256" key="1">
    <source>
        <dbReference type="ARBA" id="ARBA00004672"/>
    </source>
</evidence>
<comment type="pathway">
    <text evidence="1 8">Purine metabolism; IMP biosynthesis via de novo pathway; 5-amino-1-(5-phospho-D-ribosyl)imidazole-4-carboxamide from 5-amino-1-(5-phospho-D-ribosyl)imidazole-4-carboxylate: step 1/2.</text>
</comment>
<dbReference type="PROSITE" id="PS01057">
    <property type="entry name" value="SAICAR_SYNTHETASE_1"/>
    <property type="match status" value="1"/>
</dbReference>
<evidence type="ECO:0000259" key="9">
    <source>
        <dbReference type="Pfam" id="PF01259"/>
    </source>
</evidence>
<reference evidence="10 11" key="1">
    <citation type="submission" date="2022-07" db="EMBL/GenBank/DDBJ databases">
        <title>Methylomonas rivi sp. nov., Methylomonas rosea sp. nov., Methylomonas aureus sp. nov. and Methylomonas subterranea sp. nov., four novel methanotrophs isolated from a freshwater creek and the deep terrestrial subsurface.</title>
        <authorList>
            <person name="Abin C."/>
            <person name="Sankaranarayanan K."/>
            <person name="Garner C."/>
            <person name="Sindelar R."/>
            <person name="Kotary K."/>
            <person name="Garner R."/>
            <person name="Barclay S."/>
            <person name="Lawson P."/>
            <person name="Krumholz L."/>
        </authorList>
    </citation>
    <scope>NUCLEOTIDE SEQUENCE [LARGE SCALE GENOMIC DNA]</scope>
    <source>
        <strain evidence="10 11">WSC-6</strain>
    </source>
</reference>
<comment type="caution">
    <text evidence="10">The sequence shown here is derived from an EMBL/GenBank/DDBJ whole genome shotgun (WGS) entry which is preliminary data.</text>
</comment>
<evidence type="ECO:0000256" key="5">
    <source>
        <dbReference type="ARBA" id="ARBA00022755"/>
    </source>
</evidence>
<dbReference type="SUPFAM" id="SSF56104">
    <property type="entry name" value="SAICAR synthase-like"/>
    <property type="match status" value="1"/>
</dbReference>
<comment type="similarity">
    <text evidence="2 8">Belongs to the SAICAR synthetase family.</text>
</comment>
<dbReference type="InterPro" id="IPR001636">
    <property type="entry name" value="SAICAR_synth"/>
</dbReference>
<keyword evidence="5 8" id="KW-0658">Purine biosynthesis</keyword>
<dbReference type="InterPro" id="IPR028923">
    <property type="entry name" value="SAICAR_synt/ADE2_N"/>
</dbReference>
<dbReference type="EC" id="6.3.2.6" evidence="8"/>
<evidence type="ECO:0000313" key="10">
    <source>
        <dbReference type="EMBL" id="MCQ8128502.1"/>
    </source>
</evidence>
<evidence type="ECO:0000313" key="11">
    <source>
        <dbReference type="Proteomes" id="UP001524586"/>
    </source>
</evidence>
<dbReference type="InterPro" id="IPR018236">
    <property type="entry name" value="SAICAR_synthetase_CS"/>
</dbReference>
<keyword evidence="4 8" id="KW-0547">Nucleotide-binding</keyword>
<keyword evidence="11" id="KW-1185">Reference proteome</keyword>
<keyword evidence="6 8" id="KW-0067">ATP-binding</keyword>
<dbReference type="Gene3D" id="3.30.470.20">
    <property type="entry name" value="ATP-grasp fold, B domain"/>
    <property type="match status" value="1"/>
</dbReference>
<dbReference type="PROSITE" id="PS01058">
    <property type="entry name" value="SAICAR_SYNTHETASE_2"/>
    <property type="match status" value="1"/>
</dbReference>
<name>A0ABT1U3Y8_9GAMM</name>
<proteinExistence type="inferred from homology"/>